<dbReference type="SUPFAM" id="SSF52540">
    <property type="entry name" value="P-loop containing nucleoside triphosphate hydrolases"/>
    <property type="match status" value="1"/>
</dbReference>
<evidence type="ECO:0008006" key="6">
    <source>
        <dbReference type="Google" id="ProtNLM"/>
    </source>
</evidence>
<dbReference type="InterPro" id="IPR002885">
    <property type="entry name" value="PPR_rpt"/>
</dbReference>
<feature type="repeat" description="PPR" evidence="2">
    <location>
        <begin position="614"/>
        <end position="647"/>
    </location>
</feature>
<keyword evidence="3" id="KW-0472">Membrane</keyword>
<reference evidence="4" key="1">
    <citation type="submission" date="2023-08" db="EMBL/GenBank/DDBJ databases">
        <authorList>
            <person name="Chen Y."/>
            <person name="Shah S."/>
            <person name="Dougan E. K."/>
            <person name="Thang M."/>
            <person name="Chan C."/>
        </authorList>
    </citation>
    <scope>NUCLEOTIDE SEQUENCE</scope>
</reference>
<evidence type="ECO:0000313" key="4">
    <source>
        <dbReference type="EMBL" id="CAJ1371410.1"/>
    </source>
</evidence>
<organism evidence="4 5">
    <name type="scientific">Effrenium voratum</name>
    <dbReference type="NCBI Taxonomy" id="2562239"/>
    <lineage>
        <taxon>Eukaryota</taxon>
        <taxon>Sar</taxon>
        <taxon>Alveolata</taxon>
        <taxon>Dinophyceae</taxon>
        <taxon>Suessiales</taxon>
        <taxon>Symbiodiniaceae</taxon>
        <taxon>Effrenium</taxon>
    </lineage>
</organism>
<keyword evidence="3" id="KW-0812">Transmembrane</keyword>
<dbReference type="InterPro" id="IPR011990">
    <property type="entry name" value="TPR-like_helical_dom_sf"/>
</dbReference>
<feature type="repeat" description="PPR" evidence="2">
    <location>
        <begin position="443"/>
        <end position="477"/>
    </location>
</feature>
<dbReference type="Gene3D" id="1.25.40.10">
    <property type="entry name" value="Tetratricopeptide repeat domain"/>
    <property type="match status" value="5"/>
</dbReference>
<gene>
    <name evidence="4" type="ORF">EVOR1521_LOCUS1719</name>
</gene>
<feature type="repeat" description="PPR" evidence="2">
    <location>
        <begin position="579"/>
        <end position="613"/>
    </location>
</feature>
<name>A0AA36HMN3_9DINO</name>
<accession>A0AA36HMN3</accession>
<evidence type="ECO:0000256" key="1">
    <source>
        <dbReference type="ARBA" id="ARBA00022737"/>
    </source>
</evidence>
<feature type="repeat" description="PPR" evidence="2">
    <location>
        <begin position="648"/>
        <end position="682"/>
    </location>
</feature>
<keyword evidence="3" id="KW-1133">Transmembrane helix</keyword>
<feature type="repeat" description="PPR" evidence="2">
    <location>
        <begin position="544"/>
        <end position="578"/>
    </location>
</feature>
<evidence type="ECO:0000256" key="2">
    <source>
        <dbReference type="PROSITE-ProRule" id="PRU00708"/>
    </source>
</evidence>
<dbReference type="Pfam" id="PF13812">
    <property type="entry name" value="PPR_3"/>
    <property type="match status" value="1"/>
</dbReference>
<dbReference type="NCBIfam" id="TIGR00756">
    <property type="entry name" value="PPR"/>
    <property type="match status" value="3"/>
</dbReference>
<dbReference type="Proteomes" id="UP001178507">
    <property type="component" value="Unassembled WGS sequence"/>
</dbReference>
<dbReference type="PANTHER" id="PTHR47447:SF21">
    <property type="entry name" value="PENTACOTRIPEPTIDE-REPEAT REGION OF PRORP DOMAIN-CONTAINING PROTEIN"/>
    <property type="match status" value="1"/>
</dbReference>
<evidence type="ECO:0000256" key="3">
    <source>
        <dbReference type="SAM" id="Phobius"/>
    </source>
</evidence>
<proteinExistence type="predicted"/>
<dbReference type="EMBL" id="CAUJNA010000075">
    <property type="protein sequence ID" value="CAJ1371410.1"/>
    <property type="molecule type" value="Genomic_DNA"/>
</dbReference>
<dbReference type="InterPro" id="IPR027417">
    <property type="entry name" value="P-loop_NTPase"/>
</dbReference>
<protein>
    <recommendedName>
        <fullName evidence="6">Pentatricopeptide repeat-containing protein, mitochondrial</fullName>
    </recommendedName>
</protein>
<evidence type="ECO:0000313" key="5">
    <source>
        <dbReference type="Proteomes" id="UP001178507"/>
    </source>
</evidence>
<feature type="transmembrane region" description="Helical" evidence="3">
    <location>
        <begin position="1308"/>
        <end position="1325"/>
    </location>
</feature>
<feature type="repeat" description="PPR" evidence="2">
    <location>
        <begin position="1240"/>
        <end position="1277"/>
    </location>
</feature>
<keyword evidence="5" id="KW-1185">Reference proteome</keyword>
<comment type="caution">
    <text evidence="4">The sequence shown here is derived from an EMBL/GenBank/DDBJ whole genome shotgun (WGS) entry which is preliminary data.</text>
</comment>
<dbReference type="PANTHER" id="PTHR47447">
    <property type="entry name" value="OS03G0856100 PROTEIN"/>
    <property type="match status" value="1"/>
</dbReference>
<dbReference type="Pfam" id="PF01535">
    <property type="entry name" value="PPR"/>
    <property type="match status" value="2"/>
</dbReference>
<feature type="transmembrane region" description="Helical" evidence="3">
    <location>
        <begin position="6"/>
        <end position="34"/>
    </location>
</feature>
<dbReference type="Pfam" id="PF13041">
    <property type="entry name" value="PPR_2"/>
    <property type="match status" value="2"/>
</dbReference>
<sequence length="1326" mass="147699">MWMFIIMISVIIVIIIVIIIIIIIIIISIVVVVVRLRRLSVPGAALGVALLSASRRASLALQAPPVPHVRLRAEGEGSSLTGALGSTELWLPDPTPLREAVPPAFSMDKVLALVSRGEAKRAAQWLDGLMARGVMQKESALRCYGSVAVAFARQGEALAALRRLRKGAELGRVEAEVFRDALGAFAKSRPGPDESSSPVQGCLALLEQMQKEGHRPDVDCCNAVLRSLGLRQGAPATAASWMENEMPLLGVEPDDESVEILVEAFFRQGLRKGAATWLARLRGKPSEDLLGVMREKLKETEEDVLQYWLGQPKLAGLRRSRGLVRRLLQLSEVAQAEAWLERCLADGFEPDRLCFTDLAREWLQQGEPKRAALWLDRMVAEGLLPSREVTALVLAAGLEADASDSEKAEGDATQRVLRLAQSGRASEASAQLLEALAQGRLVQAPAFEALLAALAAGGRAEEASEWFQRMLACGIQPGVKACCALVDAQAEPRKAAATLRRLEADGYALDHFAYTAVVAAFAGRGQCEEAEAWLVRLEERFSSDQAAYNALLKGLVRRRNFTSAEDLLGRMATRQLRPNEISYTTILGGLAESGHAGQVAQWFDRMRAASLTPNAVTYNAIIGGLAKHKLEQAEEWLQRMKNSSIEPEVQTYNRLLAGCAEHKDLPRAEAWFQEMRKEKVPDAVSYNTMINVCAKVHFATLQSAAHELQCNRREEPAPAAHAAQMRFRLAWPLCWAAFGQDQRAALGFTHMYTMAGSSDDVLLWQPHCRNRICDEFSVGDGYCLMRTSSHSGMDRLKLVDPEEIRRLAAGPPVWQVASNCRVRGLEGTSNRTSLEAWPVKVQLLHCPKTVPLAILTVPKCGTTSTINWVLQMEGEDQIRSLYNGGRLFLHRQGPGEFMNRFVVKELIRAAEQGAIPNSKLSSEEFGNQIMYRALHRYKPGYETYDEAVTVEREFLPPAHMCPLCCIYGRDRQHVVLARNPFVRVMSYYRFSWLNNPTWGAHRWTSWPGYEDYVRFVLNIRDTMPGKFANRLQWAKNAENTCRQAQDERVPGTALHSWLCKTVYLTLSADDIFHLRPVSDMVRDKRFLAGPQIMDDMLVLHLETLKQDIAGLEETLCSRFGFCKGLPPFPSVLPGKNIRDSMMEGGSKEHCSFKEATLQWRNCTAPPWLQLWTPDLTALVVRHYEEDFRWLGYATDPAHLLPEKEKMRRLAFNSAGMNEVAEPQVALKYLRNLQRQNLRPNIVAWSSMLSACAAQGGPEAQDLAQRIVREMRADQVQPNLYTRSALRKLFGSRANSLLGKLAEAGAEKAVTILMLLLIVTLLLLLLL</sequence>
<dbReference type="PROSITE" id="PS51375">
    <property type="entry name" value="PPR"/>
    <property type="match status" value="6"/>
</dbReference>
<keyword evidence="1" id="KW-0677">Repeat</keyword>